<keyword evidence="1" id="KW-0812">Transmembrane</keyword>
<sequence>MDSTNLSVFTDYSTEYSSILAFSTIGVVLLSVIVVILPFSLQSTKIDLKKMIQKVDMQKDSYKIFAVFFLDTLSRHTLEVVIIAILYAFTSVSSLIGFIYIESPIVNIFTKGVCLFSSVIYAFLITSVTIYSLFKSMAIRAGFDWLRK</sequence>
<keyword evidence="1" id="KW-0472">Membrane</keyword>
<dbReference type="AlphaFoldDB" id="A0A0P8A8S2"/>
<dbReference type="Proteomes" id="UP000050360">
    <property type="component" value="Unassembled WGS sequence"/>
</dbReference>
<evidence type="ECO:0000256" key="1">
    <source>
        <dbReference type="SAM" id="Phobius"/>
    </source>
</evidence>
<keyword evidence="1" id="KW-1133">Transmembrane helix</keyword>
<protein>
    <submittedName>
        <fullName evidence="2">Uncharacterized protein</fullName>
    </submittedName>
</protein>
<dbReference type="EMBL" id="LKCM01000187">
    <property type="protein sequence ID" value="KPQ43009.1"/>
    <property type="molecule type" value="Genomic_DNA"/>
</dbReference>
<feature type="transmembrane region" description="Helical" evidence="1">
    <location>
        <begin position="20"/>
        <end position="41"/>
    </location>
</feature>
<feature type="transmembrane region" description="Helical" evidence="1">
    <location>
        <begin position="80"/>
        <end position="101"/>
    </location>
</feature>
<gene>
    <name evidence="2" type="ORF">MPEBLZ_02440</name>
</gene>
<organism evidence="2 3">
    <name type="scientific">Candidatus Methanoperedens nitratireducens</name>
    <dbReference type="NCBI Taxonomy" id="1392998"/>
    <lineage>
        <taxon>Archaea</taxon>
        <taxon>Methanobacteriati</taxon>
        <taxon>Methanobacteriota</taxon>
        <taxon>Stenosarchaea group</taxon>
        <taxon>Methanomicrobia</taxon>
        <taxon>Methanosarcinales</taxon>
        <taxon>ANME-2 cluster</taxon>
        <taxon>Candidatus Methanoperedentaceae</taxon>
        <taxon>Candidatus Methanoperedens</taxon>
    </lineage>
</organism>
<proteinExistence type="predicted"/>
<accession>A0A0P8A8S2</accession>
<comment type="caution">
    <text evidence="2">The sequence shown here is derived from an EMBL/GenBank/DDBJ whole genome shotgun (WGS) entry which is preliminary data.</text>
</comment>
<evidence type="ECO:0000313" key="2">
    <source>
        <dbReference type="EMBL" id="KPQ43009.1"/>
    </source>
</evidence>
<feature type="transmembrane region" description="Helical" evidence="1">
    <location>
        <begin position="113"/>
        <end position="134"/>
    </location>
</feature>
<reference evidence="2 3" key="1">
    <citation type="submission" date="2015-09" db="EMBL/GenBank/DDBJ databases">
        <title>A metagenomics-based metabolic model of nitrate-dependent anaerobic oxidation of methane by Methanoperedens-like archaea.</title>
        <authorList>
            <person name="Arshad A."/>
            <person name="Speth D.R."/>
            <person name="De Graaf R.M."/>
            <person name="Op Den Camp H.J."/>
            <person name="Jetten M.S."/>
            <person name="Welte C.U."/>
        </authorList>
    </citation>
    <scope>NUCLEOTIDE SEQUENCE [LARGE SCALE GENOMIC DNA]</scope>
</reference>
<name>A0A0P8A8S2_9EURY</name>
<evidence type="ECO:0000313" key="3">
    <source>
        <dbReference type="Proteomes" id="UP000050360"/>
    </source>
</evidence>